<dbReference type="InterPro" id="IPR004193">
    <property type="entry name" value="Glyco_hydro_13_N"/>
</dbReference>
<dbReference type="InterPro" id="IPR017853">
    <property type="entry name" value="GH"/>
</dbReference>
<proteinExistence type="inferred from homology"/>
<evidence type="ECO:0000259" key="2">
    <source>
        <dbReference type="SMART" id="SM00642"/>
    </source>
</evidence>
<dbReference type="GO" id="GO:0004553">
    <property type="term" value="F:hydrolase activity, hydrolyzing O-glycosyl compounds"/>
    <property type="evidence" value="ECO:0007669"/>
    <property type="project" value="InterPro"/>
</dbReference>
<gene>
    <name evidence="3" type="ORF">SAMN02744037_02492</name>
</gene>
<dbReference type="SMART" id="SM00642">
    <property type="entry name" value="Aamy"/>
    <property type="match status" value="1"/>
</dbReference>
<dbReference type="RefSeq" id="WP_072890521.1">
    <property type="nucleotide sequence ID" value="NZ_FRAE01000082.1"/>
</dbReference>
<comment type="similarity">
    <text evidence="1">Belongs to the glycosyl hydrolase 13 family.</text>
</comment>
<feature type="domain" description="Glycosyl hydrolase family 13 catalytic" evidence="2">
    <location>
        <begin position="130"/>
        <end position="523"/>
    </location>
</feature>
<dbReference type="GO" id="GO:0005975">
    <property type="term" value="P:carbohydrate metabolic process"/>
    <property type="evidence" value="ECO:0007669"/>
    <property type="project" value="InterPro"/>
</dbReference>
<dbReference type="SUPFAM" id="SSF51445">
    <property type="entry name" value="(Trans)glycosidases"/>
    <property type="match status" value="1"/>
</dbReference>
<protein>
    <submittedName>
        <fullName evidence="3">Pullulanase</fullName>
    </submittedName>
</protein>
<evidence type="ECO:0000256" key="1">
    <source>
        <dbReference type="ARBA" id="ARBA00008061"/>
    </source>
</evidence>
<organism evidence="3 4">
    <name type="scientific">Tepidibacter formicigenes DSM 15518</name>
    <dbReference type="NCBI Taxonomy" id="1123349"/>
    <lineage>
        <taxon>Bacteria</taxon>
        <taxon>Bacillati</taxon>
        <taxon>Bacillota</taxon>
        <taxon>Clostridia</taxon>
        <taxon>Peptostreptococcales</taxon>
        <taxon>Peptostreptococcaceae</taxon>
        <taxon>Tepidibacter</taxon>
    </lineage>
</organism>
<dbReference type="InterPro" id="IPR049117">
    <property type="entry name" value="pulA_all-beta"/>
</dbReference>
<dbReference type="InterPro" id="IPR014756">
    <property type="entry name" value="Ig_E-set"/>
</dbReference>
<keyword evidence="4" id="KW-1185">Reference proteome</keyword>
<dbReference type="CDD" id="cd11341">
    <property type="entry name" value="AmyAc_Pullulanase_LD-like"/>
    <property type="match status" value="1"/>
</dbReference>
<dbReference type="Gene3D" id="3.20.20.80">
    <property type="entry name" value="Glycosidases"/>
    <property type="match status" value="1"/>
</dbReference>
<dbReference type="InterPro" id="IPR011840">
    <property type="entry name" value="PulA_typeI"/>
</dbReference>
<dbReference type="PANTHER" id="PTHR43002">
    <property type="entry name" value="GLYCOGEN DEBRANCHING ENZYME"/>
    <property type="match status" value="1"/>
</dbReference>
<dbReference type="Gene3D" id="2.60.40.10">
    <property type="entry name" value="Immunoglobulins"/>
    <property type="match status" value="1"/>
</dbReference>
<dbReference type="InterPro" id="IPR006047">
    <property type="entry name" value="GH13_cat_dom"/>
</dbReference>
<dbReference type="Pfam" id="PF21653">
    <property type="entry name" value="pulA_all-beta"/>
    <property type="match status" value="1"/>
</dbReference>
<dbReference type="InterPro" id="IPR013780">
    <property type="entry name" value="Glyco_hydro_b"/>
</dbReference>
<dbReference type="CDD" id="cd02860">
    <property type="entry name" value="E_set_Pullulanase"/>
    <property type="match status" value="1"/>
</dbReference>
<reference evidence="4" key="1">
    <citation type="submission" date="2016-11" db="EMBL/GenBank/DDBJ databases">
        <authorList>
            <person name="Varghese N."/>
            <person name="Submissions S."/>
        </authorList>
    </citation>
    <scope>NUCLEOTIDE SEQUENCE [LARGE SCALE GENOMIC DNA]</scope>
    <source>
        <strain evidence="4">DSM 15518</strain>
    </source>
</reference>
<dbReference type="EMBL" id="FRAE01000082">
    <property type="protein sequence ID" value="SHK51087.1"/>
    <property type="molecule type" value="Genomic_DNA"/>
</dbReference>
<dbReference type="InterPro" id="IPR013783">
    <property type="entry name" value="Ig-like_fold"/>
</dbReference>
<evidence type="ECO:0000313" key="4">
    <source>
        <dbReference type="Proteomes" id="UP000242497"/>
    </source>
</evidence>
<dbReference type="Gene3D" id="2.60.40.1180">
    <property type="entry name" value="Golgi alpha-mannosidase II"/>
    <property type="match status" value="1"/>
</dbReference>
<dbReference type="Proteomes" id="UP000242497">
    <property type="component" value="Unassembled WGS sequence"/>
</dbReference>
<dbReference type="STRING" id="1123349.SAMN02744037_02492"/>
<dbReference type="AlphaFoldDB" id="A0A1M6T2D6"/>
<dbReference type="Pfam" id="PF00128">
    <property type="entry name" value="Alpha-amylase"/>
    <property type="match status" value="1"/>
</dbReference>
<dbReference type="SUPFAM" id="SSF81296">
    <property type="entry name" value="E set domains"/>
    <property type="match status" value="1"/>
</dbReference>
<evidence type="ECO:0000313" key="3">
    <source>
        <dbReference type="EMBL" id="SHK51087.1"/>
    </source>
</evidence>
<dbReference type="NCBIfam" id="TIGR02104">
    <property type="entry name" value="pulA_typeI"/>
    <property type="match status" value="1"/>
</dbReference>
<dbReference type="Pfam" id="PF02922">
    <property type="entry name" value="CBM_48"/>
    <property type="match status" value="1"/>
</dbReference>
<name>A0A1M6T2D6_9FIRM</name>
<sequence length="625" mass="72377">MKSFMYNGDDLGANYKKEYTLFKVWSPFADKIKVVIYNIYNDIVGNEHNMIKKENGVWELILKGDYKNKYYNYKVTINSIERETPDPYTKSATINGKKGMIVDFNDLNPEGWENHSIPSYLKYTESIIYEMHVRDFSIDKNSGIKNKGKYLAFTEEKTKGINKVSTGINHLKELGITHIHLLPVFDFQSVDESKEGEYNWGYDPYLYCVPEGSYSTNPYDGRIRIIEFKKMIKSLHENNIRVVMDMVLNHTYKTGNSPFDIIAPKYYYRTYENGTYSNGSGCGNEIASEKPMVRKFIIDCLKFWATEYKIDGFRFDLMGLHDIETMKEVEKELRKINPNILLYGEPWTGGISSLDYKLQFRKGCQRGTGIAVFNDGFRNAVKGDNDGTGLGFINGGYDLENKIKKGITGSIYYNDVLKGFANEPGESINYVSSHDNLTLFDKVEKSNPESTKEEIEKMNKLALSIILTSQGVPFIHGGSEILRSKNGHNNSYNLGDEINKINWYRKNRYIRTFEYIKGLIHFRKSQKVMMLDKSEEIKKNLRFIETPPKAIAYILNSTYEKDYKYIFIVHNANKKEVIVQLPKKGPWKLVVNEFEVNLYGPWIEIKENIKQLKIPPLCTYILCKN</sequence>
<accession>A0A1M6T2D6</accession>